<name>A0ABT5VYK4_9BACT</name>
<evidence type="ECO:0000313" key="1">
    <source>
        <dbReference type="EMBL" id="MDE5419877.1"/>
    </source>
</evidence>
<reference evidence="1 2" key="1">
    <citation type="submission" date="2022-01" db="EMBL/GenBank/DDBJ databases">
        <title>Labilibaculum sp. nov, a marine bacterium isolated from Antarctica.</title>
        <authorList>
            <person name="Dai W."/>
        </authorList>
    </citation>
    <scope>NUCLEOTIDE SEQUENCE [LARGE SCALE GENOMIC DNA]</scope>
    <source>
        <strain evidence="1 2">DW002</strain>
    </source>
</reference>
<accession>A0ABT5VYK4</accession>
<gene>
    <name evidence="1" type="ORF">L3049_17945</name>
</gene>
<sequence length="462" mass="52158">MLKKLCFLLGVTLLVSCSEKDEFSDPSLENVNAISAKLNENVLLLHNSKLANSNGDEGMAYDEETGVMQMSLESVEMAEYKIENTSILSVDLDTLAVLRKVAKVDTIGDIINVHTEETDFEEVFRDADFELVSDMTEDVDLKTASTIQEINEALRDGNKIHPARVIYHMPEGRIVRSVFNDEQIDGVEMFGNTKKTISINFSKKIENYTLFEKSEQITNEETGESYSEKSGIYLTSGEINYGADFSLKTKVKWFKLRKFEFSVSPHVFAEANFLMRYAKSYTREDEIKLMNNVFKRTFIYYVGACVLAITVDTDIMAAYKVESNGFLQCTAGFNASISSKFGAKYKRKKGWSAINEFEFNKELYTPQFMGEVNANLRAEIFPRTKAKICGVNGITIDMVPYVNTEIHGSFLNTKVDGSVEMSMGLDARINAKVKIAKKNLGGFEKEYQIVKPIVLFDETYSN</sequence>
<organism evidence="1 2">
    <name type="scientific">Paralabilibaculum antarcticum</name>
    <dbReference type="NCBI Taxonomy" id="2912572"/>
    <lineage>
        <taxon>Bacteria</taxon>
        <taxon>Pseudomonadati</taxon>
        <taxon>Bacteroidota</taxon>
        <taxon>Bacteroidia</taxon>
        <taxon>Marinilabiliales</taxon>
        <taxon>Marinifilaceae</taxon>
        <taxon>Paralabilibaculum</taxon>
    </lineage>
</organism>
<dbReference type="Proteomes" id="UP001528920">
    <property type="component" value="Unassembled WGS sequence"/>
</dbReference>
<keyword evidence="2" id="KW-1185">Reference proteome</keyword>
<dbReference type="PROSITE" id="PS51257">
    <property type="entry name" value="PROKAR_LIPOPROTEIN"/>
    <property type="match status" value="1"/>
</dbReference>
<proteinExistence type="predicted"/>
<dbReference type="RefSeq" id="WP_275111207.1">
    <property type="nucleotide sequence ID" value="NZ_JAKJSC010000006.1"/>
</dbReference>
<comment type="caution">
    <text evidence="1">The sequence shown here is derived from an EMBL/GenBank/DDBJ whole genome shotgun (WGS) entry which is preliminary data.</text>
</comment>
<dbReference type="EMBL" id="JAKJSC010000006">
    <property type="protein sequence ID" value="MDE5419877.1"/>
    <property type="molecule type" value="Genomic_DNA"/>
</dbReference>
<evidence type="ECO:0000313" key="2">
    <source>
        <dbReference type="Proteomes" id="UP001528920"/>
    </source>
</evidence>
<evidence type="ECO:0008006" key="3">
    <source>
        <dbReference type="Google" id="ProtNLM"/>
    </source>
</evidence>
<protein>
    <recommendedName>
        <fullName evidence="3">Lipoprotein</fullName>
    </recommendedName>
</protein>